<feature type="region of interest" description="Disordered" evidence="1">
    <location>
        <begin position="233"/>
        <end position="263"/>
    </location>
</feature>
<keyword evidence="3" id="KW-1185">Reference proteome</keyword>
<protein>
    <submittedName>
        <fullName evidence="2">Uncharacterized protein</fullName>
    </submittedName>
</protein>
<comment type="caution">
    <text evidence="2">The sequence shown here is derived from an EMBL/GenBank/DDBJ whole genome shotgun (WGS) entry which is preliminary data.</text>
</comment>
<feature type="compositionally biased region" description="Basic residues" evidence="1">
    <location>
        <begin position="10"/>
        <end position="25"/>
    </location>
</feature>
<reference evidence="2" key="1">
    <citation type="submission" date="2022-08" db="EMBL/GenBank/DDBJ databases">
        <title>A Global Phylogenomic Analysis of the Shiitake Genus Lentinula.</title>
        <authorList>
            <consortium name="DOE Joint Genome Institute"/>
            <person name="Sierra-Patev S."/>
            <person name="Min B."/>
            <person name="Naranjo-Ortiz M."/>
            <person name="Looney B."/>
            <person name="Konkel Z."/>
            <person name="Slot J.C."/>
            <person name="Sakamoto Y."/>
            <person name="Steenwyk J.L."/>
            <person name="Rokas A."/>
            <person name="Carro J."/>
            <person name="Camarero S."/>
            <person name="Ferreira P."/>
            <person name="Molpeceres G."/>
            <person name="Ruiz-Duenas F.J."/>
            <person name="Serrano A."/>
            <person name="Henrissat B."/>
            <person name="Drula E."/>
            <person name="Hughes K.W."/>
            <person name="Mata J.L."/>
            <person name="Ishikawa N.K."/>
            <person name="Vargas-Isla R."/>
            <person name="Ushijima S."/>
            <person name="Smith C.A."/>
            <person name="Ahrendt S."/>
            <person name="Andreopoulos W."/>
            <person name="He G."/>
            <person name="Labutti K."/>
            <person name="Lipzen A."/>
            <person name="Ng V."/>
            <person name="Riley R."/>
            <person name="Sandor L."/>
            <person name="Barry K."/>
            <person name="Martinez A.T."/>
            <person name="Xiao Y."/>
            <person name="Gibbons J.G."/>
            <person name="Terashima K."/>
            <person name="Grigoriev I.V."/>
            <person name="Hibbett D.S."/>
        </authorList>
    </citation>
    <scope>NUCLEOTIDE SEQUENCE</scope>
    <source>
        <strain evidence="2">JLM2183</strain>
    </source>
</reference>
<feature type="compositionally biased region" description="Acidic residues" evidence="1">
    <location>
        <begin position="422"/>
        <end position="431"/>
    </location>
</feature>
<gene>
    <name evidence="2" type="ORF">J3R30DRAFT_3506223</name>
</gene>
<evidence type="ECO:0000256" key="1">
    <source>
        <dbReference type="SAM" id="MobiDB-lite"/>
    </source>
</evidence>
<dbReference type="Proteomes" id="UP001150266">
    <property type="component" value="Unassembled WGS sequence"/>
</dbReference>
<dbReference type="OrthoDB" id="3262173at2759"/>
<name>A0A9W9DKP3_9AGAR</name>
<feature type="compositionally biased region" description="Basic and acidic residues" evidence="1">
    <location>
        <begin position="30"/>
        <end position="49"/>
    </location>
</feature>
<accession>A0A9W9DKP3</accession>
<evidence type="ECO:0000313" key="3">
    <source>
        <dbReference type="Proteomes" id="UP001150266"/>
    </source>
</evidence>
<feature type="compositionally biased region" description="Basic and acidic residues" evidence="1">
    <location>
        <begin position="245"/>
        <end position="263"/>
    </location>
</feature>
<feature type="compositionally biased region" description="Basic and acidic residues" evidence="1">
    <location>
        <begin position="432"/>
        <end position="452"/>
    </location>
</feature>
<dbReference type="EMBL" id="JAOTPV010000015">
    <property type="protein sequence ID" value="KAJ4475041.1"/>
    <property type="molecule type" value="Genomic_DNA"/>
</dbReference>
<organism evidence="2 3">
    <name type="scientific">Lentinula aciculospora</name>
    <dbReference type="NCBI Taxonomy" id="153920"/>
    <lineage>
        <taxon>Eukaryota</taxon>
        <taxon>Fungi</taxon>
        <taxon>Dikarya</taxon>
        <taxon>Basidiomycota</taxon>
        <taxon>Agaricomycotina</taxon>
        <taxon>Agaricomycetes</taxon>
        <taxon>Agaricomycetidae</taxon>
        <taxon>Agaricales</taxon>
        <taxon>Marasmiineae</taxon>
        <taxon>Omphalotaceae</taxon>
        <taxon>Lentinula</taxon>
    </lineage>
</organism>
<evidence type="ECO:0000313" key="2">
    <source>
        <dbReference type="EMBL" id="KAJ4475041.1"/>
    </source>
</evidence>
<dbReference type="AlphaFoldDB" id="A0A9W9DKP3"/>
<feature type="region of interest" description="Disordered" evidence="1">
    <location>
        <begin position="371"/>
        <end position="453"/>
    </location>
</feature>
<feature type="compositionally biased region" description="Basic and acidic residues" evidence="1">
    <location>
        <begin position="371"/>
        <end position="381"/>
    </location>
</feature>
<feature type="region of interest" description="Disordered" evidence="1">
    <location>
        <begin position="1"/>
        <end position="97"/>
    </location>
</feature>
<sequence>MTTPSQSSPRHVKVTYSRKQKRKRNVSQDSETRSAQESESSHTDGEETAAKPISVKNSPNTVRKLSDMRPPESVVPVALRSAGSTKRPRVDSGIADNATGKIQKNHIRNKSSVASLKHVQLLNSPTPPSITKKPTSVHGHKPISSISQIQITPSESDFDDGASIADSIISVNRVRRSESERIEYFKNQPECGTLEPNRVKCLRCQKYVSLGKQTTYKVRPWEKHRAKCDLKPAVEHQASPEGAEEECRSEVTHGPRARRTEEERKSILFADPNVQEVQKDRVLCKKCNSWIRLSSSRYDLGNWNLHNKCCGAIVPSSRVATAERKLKLVNDIRAASFGVNYVICAACKTTVALMNDVDYNLTLWDEHKADCPEPGSHDGSDKSSNIPFPTHAAKAPASIGSTSTVVSPEETILKGVKRPLEDSEVDLPQDDPDARPQNRPRTEDYVAPDKEPGVFGWFMAPLKSFVRGFKESLGKDASTPTA</sequence>
<proteinExistence type="predicted"/>